<keyword evidence="5 7" id="KW-1133">Transmembrane helix</keyword>
<evidence type="ECO:0000256" key="2">
    <source>
        <dbReference type="ARBA" id="ARBA00022448"/>
    </source>
</evidence>
<evidence type="ECO:0000256" key="5">
    <source>
        <dbReference type="ARBA" id="ARBA00022989"/>
    </source>
</evidence>
<accession>A0AAD2FFN9</accession>
<evidence type="ECO:0000256" key="6">
    <source>
        <dbReference type="ARBA" id="ARBA00023136"/>
    </source>
</evidence>
<feature type="transmembrane region" description="Helical" evidence="7">
    <location>
        <begin position="89"/>
        <end position="107"/>
    </location>
</feature>
<keyword evidence="2" id="KW-0813">Transport</keyword>
<comment type="subcellular location">
    <subcellularLocation>
        <location evidence="1">Cell membrane</location>
        <topology evidence="1">Multi-pass membrane protein</topology>
    </subcellularLocation>
</comment>
<dbReference type="PANTHER" id="PTHR30269:SF37">
    <property type="entry name" value="MEMBRANE TRANSPORTER PROTEIN"/>
    <property type="match status" value="1"/>
</dbReference>
<dbReference type="InterPro" id="IPR052017">
    <property type="entry name" value="TSUP"/>
</dbReference>
<gene>
    <name evidence="8" type="ORF">CYCCA115_LOCUS857</name>
</gene>
<dbReference type="Pfam" id="PF01925">
    <property type="entry name" value="TauE"/>
    <property type="match status" value="1"/>
</dbReference>
<feature type="transmembrane region" description="Helical" evidence="7">
    <location>
        <begin position="63"/>
        <end position="83"/>
    </location>
</feature>
<dbReference type="PANTHER" id="PTHR30269">
    <property type="entry name" value="TRANSMEMBRANE PROTEIN YFCA"/>
    <property type="match status" value="1"/>
</dbReference>
<protein>
    <recommendedName>
        <fullName evidence="10">Membrane transporter protein</fullName>
    </recommendedName>
</protein>
<dbReference type="Proteomes" id="UP001295423">
    <property type="component" value="Unassembled WGS sequence"/>
</dbReference>
<organism evidence="8 9">
    <name type="scientific">Cylindrotheca closterium</name>
    <dbReference type="NCBI Taxonomy" id="2856"/>
    <lineage>
        <taxon>Eukaryota</taxon>
        <taxon>Sar</taxon>
        <taxon>Stramenopiles</taxon>
        <taxon>Ochrophyta</taxon>
        <taxon>Bacillariophyta</taxon>
        <taxon>Bacillariophyceae</taxon>
        <taxon>Bacillariophycidae</taxon>
        <taxon>Bacillariales</taxon>
        <taxon>Bacillariaceae</taxon>
        <taxon>Cylindrotheca</taxon>
    </lineage>
</organism>
<evidence type="ECO:0000256" key="4">
    <source>
        <dbReference type="ARBA" id="ARBA00022692"/>
    </source>
</evidence>
<keyword evidence="6 7" id="KW-0472">Membrane</keyword>
<dbReference type="AlphaFoldDB" id="A0AAD2FFN9"/>
<evidence type="ECO:0000256" key="1">
    <source>
        <dbReference type="ARBA" id="ARBA00004651"/>
    </source>
</evidence>
<dbReference type="InterPro" id="IPR002781">
    <property type="entry name" value="TM_pro_TauE-like"/>
</dbReference>
<comment type="caution">
    <text evidence="8">The sequence shown here is derived from an EMBL/GenBank/DDBJ whole genome shotgun (WGS) entry which is preliminary data.</text>
</comment>
<feature type="transmembrane region" description="Helical" evidence="7">
    <location>
        <begin position="248"/>
        <end position="268"/>
    </location>
</feature>
<evidence type="ECO:0000256" key="3">
    <source>
        <dbReference type="ARBA" id="ARBA00022475"/>
    </source>
</evidence>
<keyword evidence="4 7" id="KW-0812">Transmembrane</keyword>
<dbReference type="GO" id="GO:0005886">
    <property type="term" value="C:plasma membrane"/>
    <property type="evidence" value="ECO:0007669"/>
    <property type="project" value="UniProtKB-SubCell"/>
</dbReference>
<dbReference type="EMBL" id="CAKOGP040000002">
    <property type="protein sequence ID" value="CAJ1919686.1"/>
    <property type="molecule type" value="Genomic_DNA"/>
</dbReference>
<feature type="transmembrane region" description="Helical" evidence="7">
    <location>
        <begin position="23"/>
        <end position="51"/>
    </location>
</feature>
<keyword evidence="3" id="KW-1003">Cell membrane</keyword>
<proteinExistence type="predicted"/>
<feature type="transmembrane region" description="Helical" evidence="7">
    <location>
        <begin position="182"/>
        <end position="210"/>
    </location>
</feature>
<evidence type="ECO:0000256" key="7">
    <source>
        <dbReference type="SAM" id="Phobius"/>
    </source>
</evidence>
<evidence type="ECO:0000313" key="9">
    <source>
        <dbReference type="Proteomes" id="UP001295423"/>
    </source>
</evidence>
<evidence type="ECO:0000313" key="8">
    <source>
        <dbReference type="EMBL" id="CAJ1919686.1"/>
    </source>
</evidence>
<evidence type="ECO:0008006" key="10">
    <source>
        <dbReference type="Google" id="ProtNLM"/>
    </source>
</evidence>
<name>A0AAD2FFN9_9STRA</name>
<reference evidence="8" key="1">
    <citation type="submission" date="2023-08" db="EMBL/GenBank/DDBJ databases">
        <authorList>
            <person name="Audoor S."/>
            <person name="Bilcke G."/>
        </authorList>
    </citation>
    <scope>NUCLEOTIDE SEQUENCE</scope>
</reference>
<feature type="transmembrane region" description="Helical" evidence="7">
    <location>
        <begin position="119"/>
        <end position="136"/>
    </location>
</feature>
<keyword evidence="9" id="KW-1185">Reference proteome</keyword>
<sequence>MAFNKEDSMANFVQQATDFQGKIMILICLSAIMGLGKGGVPGFATVATALVVATAPRDVQGGLGYSVALMVPILTMIDVYAAWLHRKCLDWSSIWQLLPLSFVGMFLGQKLDQYLSDRSARIIVGSILLSILILRIKDMIPSSLASKVPSVFGKKEKVEGSLPLMRHETPTGSNPSQQGSTLVWACIVGLFGGAATMLTNSMGPILNVYLLSVRKLPPESYIGSRAMFFCFLNVGKLPMRFVGGTLGWPMMPLAFGLGLVAIIGVYCAKPIMLSMSPDTFTKLELLVVVLCGFKLLLF</sequence>